<dbReference type="Pfam" id="PF01127">
    <property type="entry name" value="Sdh_cyt"/>
    <property type="match status" value="1"/>
</dbReference>
<dbReference type="PANTHER" id="PTHR38689">
    <property type="entry name" value="SUCCINATE DEHYDROGENASE HYDROPHOBIC MEMBRANE ANCHOR SUBUNIT"/>
    <property type="match status" value="1"/>
</dbReference>
<dbReference type="AlphaFoldDB" id="A0A516GY92"/>
<evidence type="ECO:0000256" key="18">
    <source>
        <dbReference type="SAM" id="Phobius"/>
    </source>
</evidence>
<evidence type="ECO:0000256" key="12">
    <source>
        <dbReference type="ARBA" id="ARBA00022692"/>
    </source>
</evidence>
<evidence type="ECO:0000313" key="20">
    <source>
        <dbReference type="Proteomes" id="UP000317496"/>
    </source>
</evidence>
<comment type="subunit">
    <text evidence="5">Part of an enzyme complex containing four subunits: a flavoprotein, an iron-sulfur protein, plus two membrane-anchoring proteins, SdhC and SdhD.</text>
</comment>
<dbReference type="GO" id="GO:0009055">
    <property type="term" value="F:electron transfer activity"/>
    <property type="evidence" value="ECO:0007669"/>
    <property type="project" value="TreeGrafter"/>
</dbReference>
<dbReference type="NCBIfam" id="TIGR02968">
    <property type="entry name" value="succ_dehyd_anc"/>
    <property type="match status" value="1"/>
</dbReference>
<keyword evidence="9" id="KW-0997">Cell inner membrane</keyword>
<sequence>MSNSNKHMRSALKSVRGLGAAKEGVQHWWIQRVTAVAMIPMLLLLLVCVLKLATGDHAAVTAAFRHPLFALLALLSILAIFWHMKLGLQVVIEDYVHTESVKIVSLLAITFATFVVGGIAALSVLKMFFGA</sequence>
<dbReference type="PANTHER" id="PTHR38689:SF1">
    <property type="entry name" value="SUCCINATE DEHYDROGENASE HYDROPHOBIC MEMBRANE ANCHOR SUBUNIT"/>
    <property type="match status" value="1"/>
</dbReference>
<keyword evidence="13" id="KW-0479">Metal-binding</keyword>
<dbReference type="EMBL" id="CP041636">
    <property type="protein sequence ID" value="QDO96504.1"/>
    <property type="molecule type" value="Genomic_DNA"/>
</dbReference>
<organism evidence="19 20">
    <name type="scientific">Ferrovibrio terrae</name>
    <dbReference type="NCBI Taxonomy" id="2594003"/>
    <lineage>
        <taxon>Bacteria</taxon>
        <taxon>Pseudomonadati</taxon>
        <taxon>Pseudomonadota</taxon>
        <taxon>Alphaproteobacteria</taxon>
        <taxon>Rhodospirillales</taxon>
        <taxon>Rhodospirillaceae</taxon>
        <taxon>Ferrovibrio</taxon>
    </lineage>
</organism>
<dbReference type="OrthoDB" id="9809280at2"/>
<feature type="transmembrane region" description="Helical" evidence="18">
    <location>
        <begin position="103"/>
        <end position="125"/>
    </location>
</feature>
<dbReference type="Gene3D" id="1.20.1300.10">
    <property type="entry name" value="Fumarate reductase/succinate dehydrogenase, transmembrane subunit"/>
    <property type="match status" value="1"/>
</dbReference>
<evidence type="ECO:0000256" key="4">
    <source>
        <dbReference type="ARBA" id="ARBA00005163"/>
    </source>
</evidence>
<feature type="transmembrane region" description="Helical" evidence="18">
    <location>
        <begin position="29"/>
        <end position="50"/>
    </location>
</feature>
<dbReference type="GO" id="GO:0046872">
    <property type="term" value="F:metal ion binding"/>
    <property type="evidence" value="ECO:0007669"/>
    <property type="project" value="UniProtKB-KW"/>
</dbReference>
<dbReference type="InterPro" id="IPR000701">
    <property type="entry name" value="SuccDH_FuR_B_TM-su"/>
</dbReference>
<dbReference type="GO" id="GO:0017004">
    <property type="term" value="P:cytochrome complex assembly"/>
    <property type="evidence" value="ECO:0007669"/>
    <property type="project" value="TreeGrafter"/>
</dbReference>
<evidence type="ECO:0000256" key="5">
    <source>
        <dbReference type="ARBA" id="ARBA00011558"/>
    </source>
</evidence>
<evidence type="ECO:0000256" key="14">
    <source>
        <dbReference type="ARBA" id="ARBA00022982"/>
    </source>
</evidence>
<evidence type="ECO:0000256" key="10">
    <source>
        <dbReference type="ARBA" id="ARBA00022532"/>
    </source>
</evidence>
<dbReference type="GO" id="GO:0020037">
    <property type="term" value="F:heme binding"/>
    <property type="evidence" value="ECO:0007669"/>
    <property type="project" value="InterPro"/>
</dbReference>
<proteinExistence type="predicted"/>
<keyword evidence="20" id="KW-1185">Reference proteome</keyword>
<keyword evidence="10" id="KW-0816">Tricarboxylic acid cycle</keyword>
<keyword evidence="11" id="KW-0349">Heme</keyword>
<evidence type="ECO:0000256" key="9">
    <source>
        <dbReference type="ARBA" id="ARBA00022519"/>
    </source>
</evidence>
<dbReference type="SUPFAM" id="SSF81343">
    <property type="entry name" value="Fumarate reductase respiratory complex transmembrane subunits"/>
    <property type="match status" value="1"/>
</dbReference>
<protein>
    <recommendedName>
        <fullName evidence="6">Succinate dehydrogenase hydrophobic membrane anchor subunit</fullName>
    </recommendedName>
</protein>
<keyword evidence="16" id="KW-0408">Iron</keyword>
<evidence type="ECO:0000256" key="8">
    <source>
        <dbReference type="ARBA" id="ARBA00022475"/>
    </source>
</evidence>
<evidence type="ECO:0000313" key="19">
    <source>
        <dbReference type="EMBL" id="QDO96504.1"/>
    </source>
</evidence>
<name>A0A516GY92_9PROT</name>
<reference evidence="19 20" key="1">
    <citation type="submission" date="2019-07" db="EMBL/GenBank/DDBJ databases">
        <title>Genome sequencing for Ferrovibrio sp. K5.</title>
        <authorList>
            <person name="Park S.-J."/>
        </authorList>
    </citation>
    <scope>NUCLEOTIDE SEQUENCE [LARGE SCALE GENOMIC DNA]</scope>
    <source>
        <strain evidence="19 20">K5</strain>
    </source>
</reference>
<keyword evidence="17 18" id="KW-0472">Membrane</keyword>
<accession>A0A516GY92</accession>
<dbReference type="RefSeq" id="WP_144067485.1">
    <property type="nucleotide sequence ID" value="NZ_CP041636.1"/>
</dbReference>
<dbReference type="UniPathway" id="UPA00223"/>
<comment type="function">
    <text evidence="2">Membrane-anchoring subunit of succinate dehydrogenase (SDH).</text>
</comment>
<evidence type="ECO:0000256" key="3">
    <source>
        <dbReference type="ARBA" id="ARBA00004429"/>
    </source>
</evidence>
<dbReference type="InterPro" id="IPR014312">
    <property type="entry name" value="Succ_DH_anchor"/>
</dbReference>
<evidence type="ECO:0000256" key="6">
    <source>
        <dbReference type="ARBA" id="ARBA00019425"/>
    </source>
</evidence>
<evidence type="ECO:0000256" key="13">
    <source>
        <dbReference type="ARBA" id="ARBA00022723"/>
    </source>
</evidence>
<dbReference type="Proteomes" id="UP000317496">
    <property type="component" value="Chromosome"/>
</dbReference>
<dbReference type="GO" id="GO:0006099">
    <property type="term" value="P:tricarboxylic acid cycle"/>
    <property type="evidence" value="ECO:0007669"/>
    <property type="project" value="UniProtKB-UniPathway"/>
</dbReference>
<gene>
    <name evidence="19" type="primary">sdhD</name>
    <name evidence="19" type="ORF">FNB15_04105</name>
</gene>
<keyword evidence="8" id="KW-1003">Cell membrane</keyword>
<evidence type="ECO:0000256" key="17">
    <source>
        <dbReference type="ARBA" id="ARBA00023136"/>
    </source>
</evidence>
<evidence type="ECO:0000256" key="2">
    <source>
        <dbReference type="ARBA" id="ARBA00004050"/>
    </source>
</evidence>
<comment type="subcellular location">
    <subcellularLocation>
        <location evidence="3">Cell inner membrane</location>
        <topology evidence="3">Multi-pass membrane protein</topology>
    </subcellularLocation>
</comment>
<evidence type="ECO:0000256" key="15">
    <source>
        <dbReference type="ARBA" id="ARBA00022989"/>
    </source>
</evidence>
<keyword evidence="7" id="KW-0813">Transport</keyword>
<keyword evidence="15 18" id="KW-1133">Transmembrane helix</keyword>
<evidence type="ECO:0000256" key="16">
    <source>
        <dbReference type="ARBA" id="ARBA00023004"/>
    </source>
</evidence>
<dbReference type="GO" id="GO:0005886">
    <property type="term" value="C:plasma membrane"/>
    <property type="evidence" value="ECO:0007669"/>
    <property type="project" value="UniProtKB-SubCell"/>
</dbReference>
<keyword evidence="12 18" id="KW-0812">Transmembrane</keyword>
<dbReference type="CDD" id="cd03495">
    <property type="entry name" value="SQR_TypeC_SdhD_like"/>
    <property type="match status" value="1"/>
</dbReference>
<comment type="pathway">
    <text evidence="4">Carbohydrate metabolism; tricarboxylic acid cycle.</text>
</comment>
<feature type="transmembrane region" description="Helical" evidence="18">
    <location>
        <begin position="62"/>
        <end position="83"/>
    </location>
</feature>
<dbReference type="InterPro" id="IPR034804">
    <property type="entry name" value="SQR/QFR_C/D"/>
</dbReference>
<evidence type="ECO:0000256" key="7">
    <source>
        <dbReference type="ARBA" id="ARBA00022448"/>
    </source>
</evidence>
<comment type="cofactor">
    <cofactor evidence="1">
        <name>heme</name>
        <dbReference type="ChEBI" id="CHEBI:30413"/>
    </cofactor>
</comment>
<evidence type="ECO:0000256" key="11">
    <source>
        <dbReference type="ARBA" id="ARBA00022617"/>
    </source>
</evidence>
<keyword evidence="14" id="KW-0249">Electron transport</keyword>
<evidence type="ECO:0000256" key="1">
    <source>
        <dbReference type="ARBA" id="ARBA00001971"/>
    </source>
</evidence>
<dbReference type="KEGG" id="fer:FNB15_04105"/>